<dbReference type="RefSeq" id="WP_055298358.1">
    <property type="nucleotide sequence ID" value="NZ_BLYK01000016.1"/>
</dbReference>
<organism evidence="4 5">
    <name type="scientific">Anaerobutyricum hallii</name>
    <dbReference type="NCBI Taxonomy" id="39488"/>
    <lineage>
        <taxon>Bacteria</taxon>
        <taxon>Bacillati</taxon>
        <taxon>Bacillota</taxon>
        <taxon>Clostridia</taxon>
        <taxon>Lachnospirales</taxon>
        <taxon>Lachnospiraceae</taxon>
        <taxon>Anaerobutyricum</taxon>
    </lineage>
</organism>
<evidence type="ECO:0000256" key="2">
    <source>
        <dbReference type="ARBA" id="ARBA00023315"/>
    </source>
</evidence>
<dbReference type="InterPro" id="IPR000182">
    <property type="entry name" value="GNAT_dom"/>
</dbReference>
<feature type="domain" description="N-acetyltransferase" evidence="3">
    <location>
        <begin position="1"/>
        <end position="170"/>
    </location>
</feature>
<evidence type="ECO:0000313" key="5">
    <source>
        <dbReference type="Proteomes" id="UP000095679"/>
    </source>
</evidence>
<dbReference type="PANTHER" id="PTHR43420">
    <property type="entry name" value="ACETYLTRANSFERASE"/>
    <property type="match status" value="1"/>
</dbReference>
<protein>
    <submittedName>
        <fullName evidence="4">Ribosomal-protein-alanine N-acetyltransferase</fullName>
    </submittedName>
</protein>
<dbReference type="PROSITE" id="PS51186">
    <property type="entry name" value="GNAT"/>
    <property type="match status" value="1"/>
</dbReference>
<evidence type="ECO:0000256" key="1">
    <source>
        <dbReference type="ARBA" id="ARBA00022679"/>
    </source>
</evidence>
<sequence>MIIRYAEEKNFIELRQFYDGMCKVLSGKDFLPEGDKGGFPPDEMIKDAIKERNQFIGIEDGRIVAAYIMNHDRDEAYHAVKWLVDANDNETVVLHALRVLPEYGGRGYSKQLVQHAIDTARERNLKSIRLDCIEGNDIPQKMYMSFGFKYVDKVEITYVDIGVPRKFLLYEFVL</sequence>
<proteinExistence type="predicted"/>
<keyword evidence="2" id="KW-0012">Acyltransferase</keyword>
<dbReference type="SUPFAM" id="SSF55729">
    <property type="entry name" value="Acyl-CoA N-acyltransferases (Nat)"/>
    <property type="match status" value="1"/>
</dbReference>
<keyword evidence="1 4" id="KW-0808">Transferase</keyword>
<dbReference type="EMBL" id="CYZL01000008">
    <property type="protein sequence ID" value="CUO09772.1"/>
    <property type="molecule type" value="Genomic_DNA"/>
</dbReference>
<name>A0A174C8H4_9FIRM</name>
<dbReference type="InterPro" id="IPR050680">
    <property type="entry name" value="YpeA/RimI_acetyltransf"/>
</dbReference>
<evidence type="ECO:0000259" key="3">
    <source>
        <dbReference type="PROSITE" id="PS51186"/>
    </source>
</evidence>
<dbReference type="CDD" id="cd04301">
    <property type="entry name" value="NAT_SF"/>
    <property type="match status" value="1"/>
</dbReference>
<dbReference type="GO" id="GO:0016747">
    <property type="term" value="F:acyltransferase activity, transferring groups other than amino-acyl groups"/>
    <property type="evidence" value="ECO:0007669"/>
    <property type="project" value="InterPro"/>
</dbReference>
<evidence type="ECO:0000313" key="4">
    <source>
        <dbReference type="EMBL" id="CUO09772.1"/>
    </source>
</evidence>
<dbReference type="Gene3D" id="3.40.630.30">
    <property type="match status" value="1"/>
</dbReference>
<dbReference type="Pfam" id="PF00583">
    <property type="entry name" value="Acetyltransf_1"/>
    <property type="match status" value="1"/>
</dbReference>
<dbReference type="InterPro" id="IPR016181">
    <property type="entry name" value="Acyl_CoA_acyltransferase"/>
</dbReference>
<gene>
    <name evidence="4" type="ORF">ERS852450_01155</name>
</gene>
<reference evidence="4 5" key="1">
    <citation type="submission" date="2015-09" db="EMBL/GenBank/DDBJ databases">
        <authorList>
            <consortium name="Pathogen Informatics"/>
        </authorList>
    </citation>
    <scope>NUCLEOTIDE SEQUENCE [LARGE SCALE GENOMIC DNA]</scope>
    <source>
        <strain evidence="4 5">2789STDY5834835</strain>
    </source>
</reference>
<dbReference type="Proteomes" id="UP000095679">
    <property type="component" value="Unassembled WGS sequence"/>
</dbReference>
<accession>A0A174C8H4</accession>
<dbReference type="AlphaFoldDB" id="A0A174C8H4"/>